<feature type="domain" description="ZP" evidence="4">
    <location>
        <begin position="339"/>
        <end position="579"/>
    </location>
</feature>
<evidence type="ECO:0000313" key="6">
    <source>
        <dbReference type="Proteomes" id="UP000887458"/>
    </source>
</evidence>
<sequence>MFLPKSSSSLINKSTTTITFNLVLFIIISLSSISLVKSQVSSSPSSSLDLNNYDDDCLTTNGTITFELITGFVFTSSANTVMSMIPGVLHLADCLDYCRQNQTCNSLNFETGLCVLLSSSAIQLPDALTPSQFPVFTIYAQKICLKDLQKICTNNHNGWAFERVAGFELREHEKRLVQSPTSQDCMQACVWEQKFQCRSINYESKTGECWLSDMNRHTVNINTEIRSQKYGPSSGNIDYYEFNCIQEPKKLCDFRPIHGRILKTVDSVYQNITTIDECQRQCLQGPYRCHSYDFGDPSNPVCRTSHLDKISLAHIDNPYIEIAGTSTFELQACYDVNIQCESREMVAKVRSSKIFDGKVYAKRKPYHCMTDVNESLEFEIHMGYNDLECDVQQTDRGQYTNDIVIQHHDLIVTTQDLGLNINCKYDLSNRSISNNVNLDITGNLQPIGTHSAVVDSPNVTMKIVDMDGSNVRTAKVGDQLVLRFEIIDQSTPYELFVRELIALDGTDMSEFVLIDSDGCPTDIAIMKPVLKSRDNSKTLETMFEAFKFPSSDIVQFKALITPCITNCEPINCNLNLPNGRTSQSISYGRRRRRRSPSMADVDDKQNVKSTDINDPRKNVIVVESLSVTDKFSVKDGQKRKKIQQNNNVDVYADFEDSTIDRLPRMELATTPCINVLSLMIFAVAFLCCQTLLIISWSYIWSKKRKNSLIENELIYGTLSSAASASNSQWSSPIKSINHRIPMAKASCGGPSSHSPASSSFVYSVPSRQHGYLS</sequence>
<dbReference type="Proteomes" id="UP000887458">
    <property type="component" value="Unassembled WGS sequence"/>
</dbReference>
<organism evidence="5 6">
    <name type="scientific">Dermatophagoides pteronyssinus</name>
    <name type="common">European house dust mite</name>
    <dbReference type="NCBI Taxonomy" id="6956"/>
    <lineage>
        <taxon>Eukaryota</taxon>
        <taxon>Metazoa</taxon>
        <taxon>Ecdysozoa</taxon>
        <taxon>Arthropoda</taxon>
        <taxon>Chelicerata</taxon>
        <taxon>Arachnida</taxon>
        <taxon>Acari</taxon>
        <taxon>Acariformes</taxon>
        <taxon>Sarcoptiformes</taxon>
        <taxon>Astigmata</taxon>
        <taxon>Psoroptidia</taxon>
        <taxon>Analgoidea</taxon>
        <taxon>Pyroglyphidae</taxon>
        <taxon>Dermatophagoidinae</taxon>
        <taxon>Dermatophagoides</taxon>
    </lineage>
</organism>
<accession>A0ABQ8J578</accession>
<dbReference type="PROSITE" id="PS50948">
    <property type="entry name" value="PAN"/>
    <property type="match status" value="3"/>
</dbReference>
<gene>
    <name evidence="5" type="ORF">DERP_011414</name>
</gene>
<comment type="caution">
    <text evidence="5">The sequence shown here is derived from an EMBL/GenBank/DDBJ whole genome shotgun (WGS) entry which is preliminary data.</text>
</comment>
<feature type="domain" description="Apple" evidence="3">
    <location>
        <begin position="57"/>
        <end position="144"/>
    </location>
</feature>
<evidence type="ECO:0000256" key="2">
    <source>
        <dbReference type="SAM" id="Phobius"/>
    </source>
</evidence>
<dbReference type="Pfam" id="PF00024">
    <property type="entry name" value="PAN_1"/>
    <property type="match status" value="3"/>
</dbReference>
<keyword evidence="2" id="KW-1133">Transmembrane helix</keyword>
<dbReference type="SMART" id="SM00473">
    <property type="entry name" value="PAN_AP"/>
    <property type="match status" value="3"/>
</dbReference>
<reference evidence="5 6" key="2">
    <citation type="journal article" date="2022" name="Mol. Biol. Evol.">
        <title>Comparative Genomics Reveals Insights into the Divergent Evolution of Astigmatic Mites and Household Pest Adaptations.</title>
        <authorList>
            <person name="Xiong Q."/>
            <person name="Wan A.T."/>
            <person name="Liu X."/>
            <person name="Fung C.S."/>
            <person name="Xiao X."/>
            <person name="Malainual N."/>
            <person name="Hou J."/>
            <person name="Wang L."/>
            <person name="Wang M."/>
            <person name="Yang K.Y."/>
            <person name="Cui Y."/>
            <person name="Leung E.L."/>
            <person name="Nong W."/>
            <person name="Shin S.K."/>
            <person name="Au S.W."/>
            <person name="Jeong K.Y."/>
            <person name="Chew F.T."/>
            <person name="Hui J.H."/>
            <person name="Leung T.F."/>
            <person name="Tungtrongchitr A."/>
            <person name="Zhong N."/>
            <person name="Liu Z."/>
            <person name="Tsui S.K."/>
        </authorList>
    </citation>
    <scope>NUCLEOTIDE SEQUENCE [LARGE SCALE GENOMIC DNA]</scope>
    <source>
        <strain evidence="5">Derp</strain>
    </source>
</reference>
<evidence type="ECO:0000259" key="4">
    <source>
        <dbReference type="PROSITE" id="PS51034"/>
    </source>
</evidence>
<proteinExistence type="predicted"/>
<feature type="domain" description="Apple" evidence="3">
    <location>
        <begin position="252"/>
        <end position="333"/>
    </location>
</feature>
<dbReference type="InterPro" id="IPR056953">
    <property type="entry name" value="CUT_N"/>
</dbReference>
<feature type="region of interest" description="Disordered" evidence="1">
    <location>
        <begin position="745"/>
        <end position="773"/>
    </location>
</feature>
<name>A0ABQ8J578_DERPT</name>
<feature type="region of interest" description="Disordered" evidence="1">
    <location>
        <begin position="583"/>
        <end position="610"/>
    </location>
</feature>
<feature type="transmembrane region" description="Helical" evidence="2">
    <location>
        <begin position="675"/>
        <end position="699"/>
    </location>
</feature>
<keyword evidence="2" id="KW-0472">Membrane</keyword>
<evidence type="ECO:0000256" key="1">
    <source>
        <dbReference type="SAM" id="MobiDB-lite"/>
    </source>
</evidence>
<dbReference type="PANTHER" id="PTHR47327">
    <property type="entry name" value="FI18240P1-RELATED"/>
    <property type="match status" value="1"/>
</dbReference>
<dbReference type="Gene3D" id="3.50.4.10">
    <property type="entry name" value="Hepatocyte Growth Factor"/>
    <property type="match status" value="1"/>
</dbReference>
<evidence type="ECO:0000259" key="3">
    <source>
        <dbReference type="PROSITE" id="PS50948"/>
    </source>
</evidence>
<feature type="domain" description="Apple" evidence="3">
    <location>
        <begin position="152"/>
        <end position="244"/>
    </location>
</feature>
<dbReference type="CDD" id="cd01099">
    <property type="entry name" value="PAN_AP_HGF"/>
    <property type="match status" value="1"/>
</dbReference>
<keyword evidence="2" id="KW-0812">Transmembrane</keyword>
<feature type="compositionally biased region" description="Low complexity" evidence="1">
    <location>
        <begin position="745"/>
        <end position="766"/>
    </location>
</feature>
<dbReference type="InterPro" id="IPR003609">
    <property type="entry name" value="Pan_app"/>
</dbReference>
<dbReference type="InterPro" id="IPR052774">
    <property type="entry name" value="Celegans_DevNeuronal_Protein"/>
</dbReference>
<dbReference type="SUPFAM" id="SSF57414">
    <property type="entry name" value="Hairpin loop containing domain-like"/>
    <property type="match status" value="2"/>
</dbReference>
<evidence type="ECO:0000313" key="5">
    <source>
        <dbReference type="EMBL" id="KAH9417703.1"/>
    </source>
</evidence>
<dbReference type="PROSITE" id="PS51034">
    <property type="entry name" value="ZP_2"/>
    <property type="match status" value="1"/>
</dbReference>
<dbReference type="InterPro" id="IPR001507">
    <property type="entry name" value="ZP_dom"/>
</dbReference>
<dbReference type="PANTHER" id="PTHR47327:SF2">
    <property type="entry name" value="FI18240P1-RELATED"/>
    <property type="match status" value="1"/>
</dbReference>
<keyword evidence="6" id="KW-1185">Reference proteome</keyword>
<dbReference type="SMART" id="SM00241">
    <property type="entry name" value="ZP"/>
    <property type="match status" value="1"/>
</dbReference>
<reference evidence="5 6" key="1">
    <citation type="journal article" date="2018" name="J. Allergy Clin. Immunol.">
        <title>High-quality assembly of Dermatophagoides pteronyssinus genome and transcriptome reveals a wide range of novel allergens.</title>
        <authorList>
            <person name="Liu X.Y."/>
            <person name="Yang K.Y."/>
            <person name="Wang M.Q."/>
            <person name="Kwok J.S."/>
            <person name="Zeng X."/>
            <person name="Yang Z."/>
            <person name="Xiao X.J."/>
            <person name="Lau C.P."/>
            <person name="Li Y."/>
            <person name="Huang Z.M."/>
            <person name="Ba J.G."/>
            <person name="Yim A.K."/>
            <person name="Ouyang C.Y."/>
            <person name="Ngai S.M."/>
            <person name="Chan T.F."/>
            <person name="Leung E.L."/>
            <person name="Liu L."/>
            <person name="Liu Z.G."/>
            <person name="Tsui S.K."/>
        </authorList>
    </citation>
    <scope>NUCLEOTIDE SEQUENCE [LARGE SCALE GENOMIC DNA]</scope>
    <source>
        <strain evidence="5">Derp</strain>
    </source>
</reference>
<dbReference type="EMBL" id="NJHN03000074">
    <property type="protein sequence ID" value="KAH9417703.1"/>
    <property type="molecule type" value="Genomic_DNA"/>
</dbReference>
<protein>
    <submittedName>
        <fullName evidence="5">Uncharacterized protein</fullName>
    </submittedName>
</protein>
<dbReference type="Pfam" id="PF25057">
    <property type="entry name" value="CUT_N"/>
    <property type="match status" value="1"/>
</dbReference>
<feature type="compositionally biased region" description="Basic and acidic residues" evidence="1">
    <location>
        <begin position="601"/>
        <end position="610"/>
    </location>
</feature>